<organism evidence="2">
    <name type="scientific">Oikopleura dioica</name>
    <name type="common">Tunicate</name>
    <dbReference type="NCBI Taxonomy" id="34765"/>
    <lineage>
        <taxon>Eukaryota</taxon>
        <taxon>Metazoa</taxon>
        <taxon>Chordata</taxon>
        <taxon>Tunicata</taxon>
        <taxon>Appendicularia</taxon>
        <taxon>Copelata</taxon>
        <taxon>Oikopleuridae</taxon>
        <taxon>Oikopleura</taxon>
    </lineage>
</organism>
<feature type="compositionally biased region" description="Basic and acidic residues" evidence="1">
    <location>
        <begin position="493"/>
        <end position="505"/>
    </location>
</feature>
<dbReference type="AlphaFoldDB" id="E4Y533"/>
<feature type="compositionally biased region" description="Basic and acidic residues" evidence="1">
    <location>
        <begin position="518"/>
        <end position="558"/>
    </location>
</feature>
<feature type="region of interest" description="Disordered" evidence="1">
    <location>
        <begin position="373"/>
        <end position="407"/>
    </location>
</feature>
<proteinExistence type="predicted"/>
<accession>E4Y533</accession>
<protein>
    <submittedName>
        <fullName evidence="2">Uncharacterized protein</fullName>
    </submittedName>
</protein>
<feature type="compositionally biased region" description="Acidic residues" evidence="1">
    <location>
        <begin position="382"/>
        <end position="396"/>
    </location>
</feature>
<sequence length="730" mass="84338">MEAGKKAAGFVTDFDNLIHRLKAEGVDRASRYSTFTHYWQDLELYKLFDGRASESDKADFIDAAFSCVVQFLSLDGADTHVKTVCIYMLMALYKTQTNFNKRRIRMTPAEFKSLYNFVMNAHDDNRLIDPFSVFWQLYHLGAFEHPATPTQKLLGTSDIWLHAINSDEVSPALENVVAKVPGEFDDALAFAVKNLRMTFDAYRSSIQRVQQFTPADAEMIHFNCVNNPADIVDQTRHVLLRKAEECEDYIAGVRSIDDEDSVYSRRQRIRQAAQYSRVARCTVAEIVKTEKEAPTENINEDKKIVVRKHQPVETFNQKHLVEKQNYFPKGNKSIYPSKDLVEIANSTKIKRGRPFVVDVESRVIQKGQKGQWHVRKDKLQPESEDEVDTEEIEDEGIGSMNSDDPWTKKIDRTVKSNIQRALKVSRDRVQIEIERKSRMDDLECERSEIDAAREQGVDQKIIDQKEKELKKKEKIIMLMGEEDKPRNPLIGRPRKDAPAREDAKRPGPKSDLQKKRKLEADLQKLQKRQAEKEEKRRAKEVEKEAVKAMKKAAKEAEKSSSPPKKKRKVKDVKTEYNIEDVKKTAEETKAKKQMEKEERERKKTERAAKPPKLPPHLNFSNLKVGDFFQLEDSELESPQLVKINYVCEESANVRGVYWDMEPGEVGMALYERTWKPTKDHNCEILFCNEDFAQKVYMRKVKPGAHPAAGMKLTAKSAEHVLQLFPQLRDR</sequence>
<feature type="region of interest" description="Disordered" evidence="1">
    <location>
        <begin position="586"/>
        <end position="616"/>
    </location>
</feature>
<evidence type="ECO:0000256" key="1">
    <source>
        <dbReference type="SAM" id="MobiDB-lite"/>
    </source>
</evidence>
<dbReference type="EMBL" id="FN654283">
    <property type="protein sequence ID" value="CBY30781.1"/>
    <property type="molecule type" value="Genomic_DNA"/>
</dbReference>
<feature type="compositionally biased region" description="Basic and acidic residues" evidence="1">
    <location>
        <begin position="476"/>
        <end position="486"/>
    </location>
</feature>
<feature type="compositionally biased region" description="Basic and acidic residues" evidence="1">
    <location>
        <begin position="586"/>
        <end position="608"/>
    </location>
</feature>
<reference evidence="2" key="1">
    <citation type="journal article" date="2010" name="Science">
        <title>Plasticity of animal genome architecture unmasked by rapid evolution of a pelagic tunicate.</title>
        <authorList>
            <person name="Denoeud F."/>
            <person name="Henriet S."/>
            <person name="Mungpakdee S."/>
            <person name="Aury J.M."/>
            <person name="Da Silva C."/>
            <person name="Brinkmann H."/>
            <person name="Mikhaleva J."/>
            <person name="Olsen L.C."/>
            <person name="Jubin C."/>
            <person name="Canestro C."/>
            <person name="Bouquet J.M."/>
            <person name="Danks G."/>
            <person name="Poulain J."/>
            <person name="Campsteijn C."/>
            <person name="Adamski M."/>
            <person name="Cross I."/>
            <person name="Yadetie F."/>
            <person name="Muffato M."/>
            <person name="Louis A."/>
            <person name="Butcher S."/>
            <person name="Tsagkogeorga G."/>
            <person name="Konrad A."/>
            <person name="Singh S."/>
            <person name="Jensen M.F."/>
            <person name="Cong E.H."/>
            <person name="Eikeseth-Otteraa H."/>
            <person name="Noel B."/>
            <person name="Anthouard V."/>
            <person name="Porcel B.M."/>
            <person name="Kachouri-Lafond R."/>
            <person name="Nishino A."/>
            <person name="Ugolini M."/>
            <person name="Chourrout P."/>
            <person name="Nishida H."/>
            <person name="Aasland R."/>
            <person name="Huzurbazar S."/>
            <person name="Westhof E."/>
            <person name="Delsuc F."/>
            <person name="Lehrach H."/>
            <person name="Reinhardt R."/>
            <person name="Weissenbach J."/>
            <person name="Roy S.W."/>
            <person name="Artiguenave F."/>
            <person name="Postlethwait J.H."/>
            <person name="Manak J.R."/>
            <person name="Thompson E.M."/>
            <person name="Jaillon O."/>
            <person name="Du Pasquier L."/>
            <person name="Boudinot P."/>
            <person name="Liberles D.A."/>
            <person name="Volff J.N."/>
            <person name="Philippe H."/>
            <person name="Lenhard B."/>
            <person name="Roest Crollius H."/>
            <person name="Wincker P."/>
            <person name="Chourrout D."/>
        </authorList>
    </citation>
    <scope>NUCLEOTIDE SEQUENCE [LARGE SCALE GENOMIC DNA]</scope>
</reference>
<dbReference type="InterPro" id="IPR019188">
    <property type="entry name" value="SNAPC1"/>
</dbReference>
<dbReference type="Proteomes" id="UP000011014">
    <property type="component" value="Unassembled WGS sequence"/>
</dbReference>
<dbReference type="Pfam" id="PF09808">
    <property type="entry name" value="SNAPC1"/>
    <property type="match status" value="1"/>
</dbReference>
<gene>
    <name evidence="2" type="ORF">GSOID_T00018671001</name>
</gene>
<name>E4Y533_OIKDI</name>
<evidence type="ECO:0000313" key="2">
    <source>
        <dbReference type="EMBL" id="CBY30781.1"/>
    </source>
</evidence>
<feature type="region of interest" description="Disordered" evidence="1">
    <location>
        <begin position="476"/>
        <end position="573"/>
    </location>
</feature>